<dbReference type="InterPro" id="IPR006091">
    <property type="entry name" value="Acyl-CoA_Oxase/DH_mid-dom"/>
</dbReference>
<dbReference type="InterPro" id="IPR012258">
    <property type="entry name" value="Acyl-CoA_oxidase"/>
</dbReference>
<dbReference type="GO" id="GO:0003997">
    <property type="term" value="F:acyl-CoA oxidase activity"/>
    <property type="evidence" value="ECO:0007669"/>
    <property type="project" value="UniProtKB-EC"/>
</dbReference>
<sequence>MTSTIRSRATSKAQAQPKAPAPSKDIHIPSPLPTTPDAQAAEDLRKILDGQFGELREDIREMLDDSFFLPKLDGTIDDMRDALLPVLERFRDAGYSYDSFSRANGGSGKPDRAVIGLETLGHADLSAMVKAGVQWGLWGGAIDNLGTERHRHYIKPTMDLELMGVYAMTEIGHGSNVAQLQTTATYDPETQEFIINSPTPSAMKVFLGNAARHGQIAAVFAQLYTPGVAESHGVHCLVVPIRDENHNPMPGVTIGDHGRKGGLLGVDNGTLSFDNVRIPRENLLNRFGDVDEAGNYTSPIESKNRRFFTMLSTLIRGRIAVGGAANAATRTSLDIAVRYATQRRQFSPGGDAPEKRLIEHRSHRLRLLIPLAKSYALMLLQNEVTARLYEQQRQIAEGILDLANPTEEQLLASRELESWAAGLKAISTRHATRTIQECREACGGAGYMAENLLTTFKADSDVFTTFEGDNTVLIQMVGKEMLTAYARDMGDLSTIDMVRYGFDEVSDLIRRRSGLHKTVQSALDAARRSNDNSLFHAGYQVSLLEDRSQSILKSLAGRMRAARKLDLEDAAIEVDKAQDHLIAAGWARMESLALQSLVEAEGKLPKNSPARQVLEQVRDLYALSTIVENAGWYEEHNVLSSMRIRMARAAVRDLVDSLAPWAEVLVDAFGIPKSIWNVPMLNQAGVDGPRY</sequence>
<organism evidence="15 16">
    <name type="scientific">Corynebacterium vitaeruminis DSM 20294</name>
    <dbReference type="NCBI Taxonomy" id="1224164"/>
    <lineage>
        <taxon>Bacteria</taxon>
        <taxon>Bacillati</taxon>
        <taxon>Actinomycetota</taxon>
        <taxon>Actinomycetes</taxon>
        <taxon>Mycobacteriales</taxon>
        <taxon>Corynebacteriaceae</taxon>
        <taxon>Corynebacterium</taxon>
    </lineage>
</organism>
<dbReference type="SUPFAM" id="SSF56645">
    <property type="entry name" value="Acyl-CoA dehydrogenase NM domain-like"/>
    <property type="match status" value="1"/>
</dbReference>
<reference evidence="15 16" key="1">
    <citation type="submission" date="2013-02" db="EMBL/GenBank/DDBJ databases">
        <title>The complete genome sequence of Corynebacterium vitaeruminis DSM 20294.</title>
        <authorList>
            <person name="Ruckert C."/>
            <person name="Albersmeier A."/>
            <person name="Kalinowski J."/>
        </authorList>
    </citation>
    <scope>NUCLEOTIDE SEQUENCE [LARGE SCALE GENOMIC DNA]</scope>
    <source>
        <strain evidence="16">ATCC 10234</strain>
    </source>
</reference>
<dbReference type="EMBL" id="CP004353">
    <property type="protein sequence ID" value="AHI22163.1"/>
    <property type="molecule type" value="Genomic_DNA"/>
</dbReference>
<dbReference type="KEGG" id="cvt:B843_03870"/>
<gene>
    <name evidence="15" type="ORF">B843_03870</name>
</gene>
<keyword evidence="8" id="KW-0560">Oxidoreductase</keyword>
<dbReference type="HOGENOM" id="CLU_014629_4_0_11"/>
<dbReference type="InterPro" id="IPR055060">
    <property type="entry name" value="ACOX_C_alpha1"/>
</dbReference>
<keyword evidence="6" id="KW-0274">FAD</keyword>
<evidence type="ECO:0000256" key="7">
    <source>
        <dbReference type="ARBA" id="ARBA00022832"/>
    </source>
</evidence>
<dbReference type="InterPro" id="IPR046373">
    <property type="entry name" value="Acyl-CoA_Oxase/DH_mid-dom_sf"/>
</dbReference>
<comment type="cofactor">
    <cofactor evidence="1">
        <name>FAD</name>
        <dbReference type="ChEBI" id="CHEBI:57692"/>
    </cofactor>
</comment>
<evidence type="ECO:0000256" key="4">
    <source>
        <dbReference type="ARBA" id="ARBA00012870"/>
    </source>
</evidence>
<evidence type="ECO:0000256" key="6">
    <source>
        <dbReference type="ARBA" id="ARBA00022827"/>
    </source>
</evidence>
<dbReference type="RefSeq" id="WP_025252206.1">
    <property type="nucleotide sequence ID" value="NZ_CP004353.1"/>
</dbReference>
<evidence type="ECO:0000259" key="12">
    <source>
        <dbReference type="Pfam" id="PF01756"/>
    </source>
</evidence>
<dbReference type="Pfam" id="PF22924">
    <property type="entry name" value="ACOX_C_alpha1"/>
    <property type="match status" value="1"/>
</dbReference>
<dbReference type="FunFam" id="1.20.140.10:FF:000010">
    <property type="entry name" value="Acyl-coenzyme A oxidase"/>
    <property type="match status" value="1"/>
</dbReference>
<keyword evidence="7" id="KW-0276">Fatty acid metabolism</keyword>
<dbReference type="InterPro" id="IPR036250">
    <property type="entry name" value="AcylCo_DH-like_C"/>
</dbReference>
<evidence type="ECO:0000259" key="13">
    <source>
        <dbReference type="Pfam" id="PF02770"/>
    </source>
</evidence>
<feature type="domain" description="Acyl-CoA oxidase C-terminal" evidence="12">
    <location>
        <begin position="543"/>
        <end position="674"/>
    </location>
</feature>
<dbReference type="PANTHER" id="PTHR10909:SF352">
    <property type="entry name" value="ACYL-COENZYME A OXIDASE-LIKE PROTEIN"/>
    <property type="match status" value="1"/>
</dbReference>
<keyword evidence="9" id="KW-0443">Lipid metabolism</keyword>
<feature type="compositionally biased region" description="Polar residues" evidence="11">
    <location>
        <begin position="1"/>
        <end position="10"/>
    </location>
</feature>
<dbReference type="PANTHER" id="PTHR10909">
    <property type="entry name" value="ELECTRON TRANSPORT OXIDOREDUCTASE"/>
    <property type="match status" value="1"/>
</dbReference>
<accession>W5Y6L3</accession>
<dbReference type="PATRIC" id="fig|1224164.3.peg.765"/>
<dbReference type="AlphaFoldDB" id="W5Y6L3"/>
<dbReference type="InterPro" id="IPR009100">
    <property type="entry name" value="AcylCoA_DH/oxidase_NM_dom_sf"/>
</dbReference>
<evidence type="ECO:0000256" key="11">
    <source>
        <dbReference type="SAM" id="MobiDB-lite"/>
    </source>
</evidence>
<protein>
    <recommendedName>
        <fullName evidence="4">acyl-CoA oxidase</fullName>
        <ecNumber evidence="4">1.3.3.6</ecNumber>
    </recommendedName>
</protein>
<proteinExistence type="inferred from homology"/>
<keyword evidence="5" id="KW-0285">Flavoprotein</keyword>
<dbReference type="GO" id="GO:0055088">
    <property type="term" value="P:lipid homeostasis"/>
    <property type="evidence" value="ECO:0007669"/>
    <property type="project" value="TreeGrafter"/>
</dbReference>
<dbReference type="GO" id="GO:0033540">
    <property type="term" value="P:fatty acid beta-oxidation using acyl-CoA oxidase"/>
    <property type="evidence" value="ECO:0007669"/>
    <property type="project" value="TreeGrafter"/>
</dbReference>
<dbReference type="GO" id="GO:0005504">
    <property type="term" value="F:fatty acid binding"/>
    <property type="evidence" value="ECO:0007669"/>
    <property type="project" value="TreeGrafter"/>
</dbReference>
<feature type="domain" description="Acyl-CoA oxidase C-alpha1" evidence="14">
    <location>
        <begin position="312"/>
        <end position="481"/>
    </location>
</feature>
<evidence type="ECO:0000256" key="5">
    <source>
        <dbReference type="ARBA" id="ARBA00022630"/>
    </source>
</evidence>
<dbReference type="EC" id="1.3.3.6" evidence="4"/>
<keyword evidence="10" id="KW-0576">Peroxisome</keyword>
<dbReference type="Gene3D" id="1.20.140.10">
    <property type="entry name" value="Butyryl-CoA Dehydrogenase, subunit A, domain 3"/>
    <property type="match status" value="2"/>
</dbReference>
<dbReference type="PIRSF" id="PIRSF000168">
    <property type="entry name" value="Acyl-CoA_oxidase"/>
    <property type="match status" value="1"/>
</dbReference>
<comment type="subcellular location">
    <subcellularLocation>
        <location evidence="2">Peroxisome</location>
    </subcellularLocation>
</comment>
<dbReference type="Pfam" id="PF02770">
    <property type="entry name" value="Acyl-CoA_dh_M"/>
    <property type="match status" value="1"/>
</dbReference>
<evidence type="ECO:0000256" key="10">
    <source>
        <dbReference type="ARBA" id="ARBA00023140"/>
    </source>
</evidence>
<dbReference type="Gene3D" id="2.40.110.10">
    <property type="entry name" value="Butyryl-CoA Dehydrogenase, subunit A, domain 2"/>
    <property type="match status" value="1"/>
</dbReference>
<evidence type="ECO:0000259" key="14">
    <source>
        <dbReference type="Pfam" id="PF22924"/>
    </source>
</evidence>
<dbReference type="InterPro" id="IPR002655">
    <property type="entry name" value="Acyl-CoA_oxidase_C"/>
</dbReference>
<dbReference type="STRING" id="1224164.B843_03870"/>
<dbReference type="FunFam" id="2.40.110.10:FF:000005">
    <property type="entry name" value="Acyl-coenzyme A oxidase"/>
    <property type="match status" value="1"/>
</dbReference>
<comment type="similarity">
    <text evidence="3">Belongs to the acyl-CoA oxidase family.</text>
</comment>
<name>W5Y6L3_9CORY</name>
<evidence type="ECO:0000256" key="1">
    <source>
        <dbReference type="ARBA" id="ARBA00001974"/>
    </source>
</evidence>
<evidence type="ECO:0000256" key="3">
    <source>
        <dbReference type="ARBA" id="ARBA00006288"/>
    </source>
</evidence>
<feature type="compositionally biased region" description="Low complexity" evidence="11">
    <location>
        <begin position="11"/>
        <end position="23"/>
    </location>
</feature>
<evidence type="ECO:0000256" key="9">
    <source>
        <dbReference type="ARBA" id="ARBA00023098"/>
    </source>
</evidence>
<dbReference type="Pfam" id="PF01756">
    <property type="entry name" value="ACOX"/>
    <property type="match status" value="1"/>
</dbReference>
<dbReference type="SUPFAM" id="SSF47203">
    <property type="entry name" value="Acyl-CoA dehydrogenase C-terminal domain-like"/>
    <property type="match status" value="2"/>
</dbReference>
<keyword evidence="16" id="KW-1185">Reference proteome</keyword>
<evidence type="ECO:0000313" key="15">
    <source>
        <dbReference type="EMBL" id="AHI22163.1"/>
    </source>
</evidence>
<dbReference type="eggNOG" id="COG1960">
    <property type="taxonomic scope" value="Bacteria"/>
</dbReference>
<feature type="region of interest" description="Disordered" evidence="11">
    <location>
        <begin position="1"/>
        <end position="37"/>
    </location>
</feature>
<dbReference type="GO" id="GO:0071949">
    <property type="term" value="F:FAD binding"/>
    <property type="evidence" value="ECO:0007669"/>
    <property type="project" value="InterPro"/>
</dbReference>
<dbReference type="Proteomes" id="UP000019222">
    <property type="component" value="Chromosome"/>
</dbReference>
<evidence type="ECO:0000256" key="2">
    <source>
        <dbReference type="ARBA" id="ARBA00004275"/>
    </source>
</evidence>
<evidence type="ECO:0000256" key="8">
    <source>
        <dbReference type="ARBA" id="ARBA00023002"/>
    </source>
</evidence>
<feature type="domain" description="Acyl-CoA oxidase/dehydrogenase middle" evidence="13">
    <location>
        <begin position="166"/>
        <end position="276"/>
    </location>
</feature>
<evidence type="ECO:0000313" key="16">
    <source>
        <dbReference type="Proteomes" id="UP000019222"/>
    </source>
</evidence>